<dbReference type="OrthoDB" id="9810867at2"/>
<dbReference type="EC" id="3.1.26.5" evidence="6 7"/>
<evidence type="ECO:0000256" key="6">
    <source>
        <dbReference type="HAMAP-Rule" id="MF_00227"/>
    </source>
</evidence>
<evidence type="ECO:0000256" key="3">
    <source>
        <dbReference type="ARBA" id="ARBA00022759"/>
    </source>
</evidence>
<comment type="subunit">
    <text evidence="6">Consists of a catalytic RNA component (M1 or rnpB) and a protein subunit.</text>
</comment>
<comment type="catalytic activity">
    <reaction evidence="6">
        <text>Endonucleolytic cleavage of RNA, removing 5'-extranucleotides from tRNA precursor.</text>
        <dbReference type="EC" id="3.1.26.5"/>
    </reaction>
</comment>
<dbReference type="AlphaFoldDB" id="A0A1M5YMH3"/>
<dbReference type="Pfam" id="PF00825">
    <property type="entry name" value="Ribonuclease_P"/>
    <property type="match status" value="1"/>
</dbReference>
<dbReference type="SUPFAM" id="SSF54211">
    <property type="entry name" value="Ribosomal protein S5 domain 2-like"/>
    <property type="match status" value="1"/>
</dbReference>
<dbReference type="Proteomes" id="UP000183995">
    <property type="component" value="Unassembled WGS sequence"/>
</dbReference>
<dbReference type="InterPro" id="IPR000100">
    <property type="entry name" value="RNase_P"/>
</dbReference>
<dbReference type="RefSeq" id="WP_073079824.1">
    <property type="nucleotide sequence ID" value="NZ_FQXV01000009.1"/>
</dbReference>
<organism evidence="8 9">
    <name type="scientific">Sporobacter termitidis DSM 10068</name>
    <dbReference type="NCBI Taxonomy" id="1123282"/>
    <lineage>
        <taxon>Bacteria</taxon>
        <taxon>Bacillati</taxon>
        <taxon>Bacillota</taxon>
        <taxon>Clostridia</taxon>
        <taxon>Eubacteriales</taxon>
        <taxon>Oscillospiraceae</taxon>
        <taxon>Sporobacter</taxon>
    </lineage>
</organism>
<evidence type="ECO:0000313" key="8">
    <source>
        <dbReference type="EMBL" id="SHI13181.1"/>
    </source>
</evidence>
<sequence length="114" mass="13209">MRYSTSLKNNYEFRRLYTKGRSAASQYAVVYCRKNKGSMNKLGLTVSTKIGKAVQRNRIRRRFKEIYRLNEDKLIPGFDIVIVARTKSRFATYHALEADLLSLMGRLGLRAAEK</sequence>
<keyword evidence="2 6" id="KW-0540">Nuclease</keyword>
<evidence type="ECO:0000256" key="1">
    <source>
        <dbReference type="ARBA" id="ARBA00022694"/>
    </source>
</evidence>
<dbReference type="GO" id="GO:0042781">
    <property type="term" value="F:3'-tRNA processing endoribonuclease activity"/>
    <property type="evidence" value="ECO:0007669"/>
    <property type="project" value="TreeGrafter"/>
</dbReference>
<evidence type="ECO:0000256" key="7">
    <source>
        <dbReference type="NCBIfam" id="TIGR00188"/>
    </source>
</evidence>
<evidence type="ECO:0000256" key="5">
    <source>
        <dbReference type="ARBA" id="ARBA00022884"/>
    </source>
</evidence>
<dbReference type="InterPro" id="IPR014721">
    <property type="entry name" value="Ribsml_uS5_D2-typ_fold_subgr"/>
</dbReference>
<dbReference type="GO" id="GO:0004526">
    <property type="term" value="F:ribonuclease P activity"/>
    <property type="evidence" value="ECO:0007669"/>
    <property type="project" value="UniProtKB-UniRule"/>
</dbReference>
<dbReference type="GO" id="GO:0000049">
    <property type="term" value="F:tRNA binding"/>
    <property type="evidence" value="ECO:0007669"/>
    <property type="project" value="UniProtKB-UniRule"/>
</dbReference>
<keyword evidence="5 6" id="KW-0694">RNA-binding</keyword>
<accession>A0A1M5YMH3</accession>
<dbReference type="PANTHER" id="PTHR33992:SF1">
    <property type="entry name" value="RIBONUCLEASE P PROTEIN COMPONENT"/>
    <property type="match status" value="1"/>
</dbReference>
<dbReference type="InterPro" id="IPR020568">
    <property type="entry name" value="Ribosomal_Su5_D2-typ_SF"/>
</dbReference>
<dbReference type="STRING" id="1123282.SAMN02745823_02663"/>
<dbReference type="NCBIfam" id="TIGR00188">
    <property type="entry name" value="rnpA"/>
    <property type="match status" value="1"/>
</dbReference>
<evidence type="ECO:0000313" key="9">
    <source>
        <dbReference type="Proteomes" id="UP000183995"/>
    </source>
</evidence>
<dbReference type="HAMAP" id="MF_00227">
    <property type="entry name" value="RNase_P"/>
    <property type="match status" value="1"/>
</dbReference>
<comment type="similarity">
    <text evidence="6">Belongs to the RnpA family.</text>
</comment>
<dbReference type="PANTHER" id="PTHR33992">
    <property type="entry name" value="RIBONUCLEASE P PROTEIN COMPONENT"/>
    <property type="match status" value="1"/>
</dbReference>
<keyword evidence="9" id="KW-1185">Reference proteome</keyword>
<dbReference type="Gene3D" id="3.30.230.10">
    <property type="match status" value="1"/>
</dbReference>
<keyword evidence="1 6" id="KW-0819">tRNA processing</keyword>
<reference evidence="8 9" key="1">
    <citation type="submission" date="2016-11" db="EMBL/GenBank/DDBJ databases">
        <authorList>
            <person name="Jaros S."/>
            <person name="Januszkiewicz K."/>
            <person name="Wedrychowicz H."/>
        </authorList>
    </citation>
    <scope>NUCLEOTIDE SEQUENCE [LARGE SCALE GENOMIC DNA]</scope>
    <source>
        <strain evidence="8 9">DSM 10068</strain>
    </source>
</reference>
<dbReference type="GO" id="GO:0001682">
    <property type="term" value="P:tRNA 5'-leader removal"/>
    <property type="evidence" value="ECO:0007669"/>
    <property type="project" value="UniProtKB-UniRule"/>
</dbReference>
<dbReference type="GO" id="GO:0030677">
    <property type="term" value="C:ribonuclease P complex"/>
    <property type="evidence" value="ECO:0007669"/>
    <property type="project" value="TreeGrafter"/>
</dbReference>
<proteinExistence type="inferred from homology"/>
<name>A0A1M5YMH3_9FIRM</name>
<protein>
    <recommendedName>
        <fullName evidence="6 7">Ribonuclease P protein component</fullName>
        <shortName evidence="6">RNase P protein</shortName>
        <shortName evidence="6">RNaseP protein</shortName>
        <ecNumber evidence="6 7">3.1.26.5</ecNumber>
    </recommendedName>
    <alternativeName>
        <fullName evidence="6">Protein C5</fullName>
    </alternativeName>
</protein>
<evidence type="ECO:0000256" key="4">
    <source>
        <dbReference type="ARBA" id="ARBA00022801"/>
    </source>
</evidence>
<evidence type="ECO:0000256" key="2">
    <source>
        <dbReference type="ARBA" id="ARBA00022722"/>
    </source>
</evidence>
<keyword evidence="3 6" id="KW-0255">Endonuclease</keyword>
<dbReference type="EMBL" id="FQXV01000009">
    <property type="protein sequence ID" value="SHI13181.1"/>
    <property type="molecule type" value="Genomic_DNA"/>
</dbReference>
<keyword evidence="4 6" id="KW-0378">Hydrolase</keyword>
<gene>
    <name evidence="6" type="primary">rnpA</name>
    <name evidence="8" type="ORF">SAMN02745823_02663</name>
</gene>
<comment type="function">
    <text evidence="6">RNaseP catalyzes the removal of the 5'-leader sequence from pre-tRNA to produce the mature 5'-terminus. It can also cleave other RNA substrates such as 4.5S RNA. The protein component plays an auxiliary but essential role in vivo by binding to the 5'-leader sequence and broadening the substrate specificity of the ribozyme.</text>
</comment>